<keyword evidence="1" id="KW-1133">Transmembrane helix</keyword>
<evidence type="ECO:0000313" key="2">
    <source>
        <dbReference type="EMBL" id="OWV28032.1"/>
    </source>
</evidence>
<comment type="caution">
    <text evidence="2">The sequence shown here is derived from an EMBL/GenBank/DDBJ whole genome shotgun (WGS) entry which is preliminary data.</text>
</comment>
<keyword evidence="3" id="KW-1185">Reference proteome</keyword>
<feature type="transmembrane region" description="Helical" evidence="1">
    <location>
        <begin position="96"/>
        <end position="120"/>
    </location>
</feature>
<feature type="transmembrane region" description="Helical" evidence="1">
    <location>
        <begin position="164"/>
        <end position="187"/>
    </location>
</feature>
<feature type="transmembrane region" description="Helical" evidence="1">
    <location>
        <begin position="67"/>
        <end position="90"/>
    </location>
</feature>
<keyword evidence="1" id="KW-0472">Membrane</keyword>
<organism evidence="2 3">
    <name type="scientific">Halomonas campaniensis</name>
    <dbReference type="NCBI Taxonomy" id="213554"/>
    <lineage>
        <taxon>Bacteria</taxon>
        <taxon>Pseudomonadati</taxon>
        <taxon>Pseudomonadota</taxon>
        <taxon>Gammaproteobacteria</taxon>
        <taxon>Oceanospirillales</taxon>
        <taxon>Halomonadaceae</taxon>
        <taxon>Halomonas</taxon>
    </lineage>
</organism>
<name>A0A2D0AXV4_9GAMM</name>
<protein>
    <submittedName>
        <fullName evidence="2">Uncharacterized protein</fullName>
    </submittedName>
</protein>
<dbReference type="EMBL" id="JPUA01000043">
    <property type="protein sequence ID" value="OWV28032.1"/>
    <property type="molecule type" value="Genomic_DNA"/>
</dbReference>
<evidence type="ECO:0000256" key="1">
    <source>
        <dbReference type="SAM" id="Phobius"/>
    </source>
</evidence>
<dbReference type="Proteomes" id="UP000197334">
    <property type="component" value="Unassembled WGS sequence"/>
</dbReference>
<reference evidence="2 3" key="1">
    <citation type="submission" date="2014-08" db="EMBL/GenBank/DDBJ databases">
        <title>Draft genome sequence of a novel L-asparaginase producing marine bacterium, Halomonas campaniensis.</title>
        <authorList>
            <person name="Sundarakrishnan B."/>
            <person name="Moushumi Priya A."/>
            <person name="Raman G."/>
            <person name="Sakthivel N."/>
            <person name="Park S."/>
            <person name="Jayachandran S."/>
        </authorList>
    </citation>
    <scope>NUCLEOTIDE SEQUENCE [LARGE SCALE GENOMIC DNA]</scope>
    <source>
        <strain evidence="2 3">SK03</strain>
    </source>
</reference>
<evidence type="ECO:0000313" key="3">
    <source>
        <dbReference type="Proteomes" id="UP000197334"/>
    </source>
</evidence>
<accession>A0A2D0AXV4</accession>
<dbReference type="OrthoDB" id="7069145at2"/>
<sequence>MRFIHITQEVLPFLHLKGIYDKKLQDADKVLNDKYSYYFKLEEEVISNRLKEEHQRSQKIDDKTSKFTLGLSICLTVLGVSATVVAKLLPAHELKYLVVVFLSICSLYMLLGGIISLGAFKLMPTYGYGTLYEYRKSKNGTSEIVKALIGQENINLVKQVRNQVAYLCIRNGFVMLLTSLLILSSILTHSAYSNISQKEESTKTVSNNESVSMVIKCEKPMQVAPSLRGYIGLSLRCSVNR</sequence>
<proteinExistence type="predicted"/>
<gene>
    <name evidence="2" type="ORF">JI62_20265</name>
</gene>
<keyword evidence="1" id="KW-0812">Transmembrane</keyword>
<dbReference type="AlphaFoldDB" id="A0A2D0AXV4"/>
<dbReference type="RefSeq" id="WP_088701946.1">
    <property type="nucleotide sequence ID" value="NZ_JPUA01000043.1"/>
</dbReference>